<proteinExistence type="predicted"/>
<name>G0UTU8_TRYCI</name>
<protein>
    <submittedName>
        <fullName evidence="2">Uncharacterized protein TCIL3000_9_2090</fullName>
    </submittedName>
</protein>
<feature type="compositionally biased region" description="Basic and acidic residues" evidence="1">
    <location>
        <begin position="126"/>
        <end position="135"/>
    </location>
</feature>
<dbReference type="AlphaFoldDB" id="G0UTU8"/>
<feature type="region of interest" description="Disordered" evidence="1">
    <location>
        <begin position="126"/>
        <end position="153"/>
    </location>
</feature>
<reference evidence="2" key="1">
    <citation type="journal article" date="2012" name="Proc. Natl. Acad. Sci. U.S.A.">
        <title>Antigenic diversity is generated by distinct evolutionary mechanisms in African trypanosome species.</title>
        <authorList>
            <person name="Jackson A.P."/>
            <person name="Berry A."/>
            <person name="Aslett M."/>
            <person name="Allison H.C."/>
            <person name="Burton P."/>
            <person name="Vavrova-Anderson J."/>
            <person name="Brown R."/>
            <person name="Browne H."/>
            <person name="Corton N."/>
            <person name="Hauser H."/>
            <person name="Gamble J."/>
            <person name="Gilderthorp R."/>
            <person name="Marcello L."/>
            <person name="McQuillan J."/>
            <person name="Otto T.D."/>
            <person name="Quail M.A."/>
            <person name="Sanders M.J."/>
            <person name="van Tonder A."/>
            <person name="Ginger M.L."/>
            <person name="Field M.C."/>
            <person name="Barry J.D."/>
            <person name="Hertz-Fowler C."/>
            <person name="Berriman M."/>
        </authorList>
    </citation>
    <scope>NUCLEOTIDE SEQUENCE</scope>
    <source>
        <strain evidence="2">IL3000</strain>
    </source>
</reference>
<dbReference type="EMBL" id="HE575322">
    <property type="protein sequence ID" value="CCC92812.1"/>
    <property type="molecule type" value="Genomic_DNA"/>
</dbReference>
<evidence type="ECO:0000256" key="1">
    <source>
        <dbReference type="SAM" id="MobiDB-lite"/>
    </source>
</evidence>
<sequence>MNQRTVTRDTEVSTRSFASCRSLSDASVQLLETFSQAEERAAAAWSRIGLADVDKRNKWSSFVEGRLILYINDFVRLQEAEEMALAAENDQLFRELFFASVRLKEPPQSKMLAQLVDAAMEHATERLSKETDDGTRSLLKRGNASVESASRREASYSAGSRSFASLCSKGQLDTTVDEMSELISLPSFVSVTAAIVAKGGNASDAGSVSPLSFFL</sequence>
<organism evidence="2">
    <name type="scientific">Trypanosoma congolense (strain IL3000)</name>
    <dbReference type="NCBI Taxonomy" id="1068625"/>
    <lineage>
        <taxon>Eukaryota</taxon>
        <taxon>Discoba</taxon>
        <taxon>Euglenozoa</taxon>
        <taxon>Kinetoplastea</taxon>
        <taxon>Metakinetoplastina</taxon>
        <taxon>Trypanosomatida</taxon>
        <taxon>Trypanosomatidae</taxon>
        <taxon>Trypanosoma</taxon>
        <taxon>Nannomonas</taxon>
    </lineage>
</organism>
<gene>
    <name evidence="2" type="ORF">TCIL3000_9_2090</name>
</gene>
<evidence type="ECO:0000313" key="2">
    <source>
        <dbReference type="EMBL" id="CCC92812.1"/>
    </source>
</evidence>
<dbReference type="VEuPathDB" id="TriTrypDB:TcIL3000_9_2090"/>
<accession>G0UTU8</accession>